<dbReference type="SMART" id="SM00368">
    <property type="entry name" value="LRR_RI"/>
    <property type="match status" value="5"/>
</dbReference>
<feature type="region of interest" description="Disordered" evidence="4">
    <location>
        <begin position="123"/>
        <end position="142"/>
    </location>
</feature>
<keyword evidence="2" id="KW-0433">Leucine-rich repeat</keyword>
<dbReference type="PANTHER" id="PTHR24113:SF12">
    <property type="entry name" value="RAN GTPASE-ACTIVATING PROTEIN 1"/>
    <property type="match status" value="1"/>
</dbReference>
<evidence type="ECO:0000256" key="1">
    <source>
        <dbReference type="ARBA" id="ARBA00022468"/>
    </source>
</evidence>
<comment type="caution">
    <text evidence="5">The sequence shown here is derived from an EMBL/GenBank/DDBJ whole genome shotgun (WGS) entry which is preliminary data.</text>
</comment>
<feature type="region of interest" description="Disordered" evidence="4">
    <location>
        <begin position="148"/>
        <end position="185"/>
    </location>
</feature>
<sequence length="2025" mass="204756">MSPAKAQMVVDGTIGRLGAARETRNGVAPVLSRRLPVAATPTGGAGGQRAGDGESKLTGKPGSSLAAAGRAAMGNLALGGRSPRASISTLTRLRQLAKASRLPTSEGERRMKSVLRSVRRGLLDPNFGRSRTSAVSDSDARARTEAVMHQMDGHGGGSSSDDDDADRRRARAPPSRTASPSRKGLGAALLSRVLGSHPTPSNEERAQPLWATRRGMRLHQGGRSLLNAPSPAGPFSEAELSLLALRLEARLGDSAAPEGGAATARGRIEGAGRVLRADIAAELRSAESGSAALSFAREVEAEEAARAAARATAQAQLAGSGSEKGEAALRAIRRRRRQRRASLTTGATLDGADSAATTGAGSAAAAAPGGQGGAPAGGNQQQSARAPGAEAEAREVARAVAGTRARLAAAAASPLIIASPAATAAVSVAAQATTSADDAAALCASAAAISATEVQAYLRFCAAARCEPARHLLRQLPSAAVSLPGRGLGSGPGTQAFALAAALPRCQTLVQLDVSSNGLTDATAGAICRALTACPSPLQTLDLSDNQLSPSCMPAVAAAARRLVFLGLAGQDSPGIDGLGAFAFLAGLLTPAVDPATAAAKAADAAARARVAAAAAAASSSRARRPGGSQDPTPEQEAAAAAAAAASAAAAVAAAAASRAYVPPMWAQDESSLRYGLTACVASAVRAAAAPGGSVVAVAPASGAAPSGASSAAGGTAGGAATRGKPPPAKPLAARLSSAVAESLRAVRGASMGPLFGGSLSRVGAALASRGRAGSASSQLAAMNARFASSRRVSTRLTQAVLAPRGAVPGALAQSGGSGSAASRGGGAHAEGGAAPASAASSARRDGAGSAASAPRPHRPRAAGGSRLPPHVGHMRLSRMTSAPVRPADVVLAPTTRYTPPESLLRELDLSRCGLSDKSSGPVSRLAALPALQSLDLAWNGMGSAGLLPLLRALCAPSALLLPLSVSSAAPEDPEALSQAVAASVWTAARTAVRKRRARLSKLLPRIQRAAAAAARRGKGGKAKAGAGSGSGPGAGSSSGSASGKDGPRTPHTPLDSVMGGAPLPLDPVLATLRASSLPPLPGPLPKAGLRSLHLAFCGLDDAVAPVLVAMLAGDLSSPVPEPALPSLTELDLSSNKLGERAGRCMALALSRNSSLRALRIGFNPLGKLATLAVVRSLDPNLGHLGVDVASGMPAAAGLGFGETHTAAAHHAGHAAGSVHPGAGVSPSSSAASADAPASPGQGFGSQRSIQSDSHTDPLNRPGSLLIGGNTTLHELGIENTCAPVGRQLDIPPGLLDELAAWIDEDGARLAAAAEAAEEEKAQAEADAEAAAAAEAGGAAGKKRGQAAARGGSSAPPGRGGSSAGAGAAQPARAGDTPAQRHETARALLRHLLPAHFGCAATPSVPAADAGRAGQTSKVALESLGAGGGEQAERAAASAAAGFVDPEAALLEDPLAGLLRLRASQLGGLALPEEALAAAESTDAATQEVWETAQLVLDARPTFATVTVDFPEQPRKFGGRLCLGALSGRGRHGASQLAAASQGEWSAETSVFRPRLSETDAEALVDTPELLDRCFEADWTHTKMDRVLPDPMQRAALKPVLKRYYPVTRELFRLYCSASTGDAFFISLTLWTDMRRDMGITSREKDAILDTAFFAANVELEEDDENPDHALCRYELQEVLVRSALILYPPSMSATGPASSLELLLTRHVVPAAMRMFGIDNPLEPFSNQFRIEQLYDVEVEAVFRRFWRQIVALFRRFATSVDGSAKMFLSITQWVDLLAATGFYGGGGGVQGGAATVGSGGPSLGPGSLMTPRSRQTDHPPMKGLAPSGNLTERDARSLFLFSNPTVIDELHRSSKAKRRFRHTHLSLTSFLEALARLASSHACPCNLPVELQAEAKEQLAAKIAAAKTASPAFQRALAALQPRPPASPTVAAAQRIPSPPSPIAPRMRAGGRASSSKVVPAPAGAPAEVVSPSKDQAQLDPWGGSHEPPADLPGRLVLTIAQCTYASQMPLRGLPLLPPELLV</sequence>
<feature type="compositionally biased region" description="Low complexity" evidence="4">
    <location>
        <begin position="831"/>
        <end position="855"/>
    </location>
</feature>
<dbReference type="InterPro" id="IPR027038">
    <property type="entry name" value="RanGap"/>
</dbReference>
<feature type="compositionally biased region" description="Low complexity" evidence="4">
    <location>
        <begin position="1346"/>
        <end position="1357"/>
    </location>
</feature>
<dbReference type="EMBL" id="VLTN01000004">
    <property type="protein sequence ID" value="KAA0156267.1"/>
    <property type="molecule type" value="Genomic_DNA"/>
</dbReference>
<dbReference type="GO" id="GO:0031267">
    <property type="term" value="F:small GTPase binding"/>
    <property type="evidence" value="ECO:0007669"/>
    <property type="project" value="TreeGrafter"/>
</dbReference>
<feature type="region of interest" description="Disordered" evidence="4">
    <location>
        <begin position="1796"/>
        <end position="1830"/>
    </location>
</feature>
<dbReference type="Gene3D" id="3.80.10.10">
    <property type="entry name" value="Ribonuclease Inhibitor"/>
    <property type="match status" value="3"/>
</dbReference>
<gene>
    <name evidence="5" type="ORF">FNF29_01060</name>
</gene>
<keyword evidence="1" id="KW-0343">GTPase activation</keyword>
<proteinExistence type="predicted"/>
<name>A0A5A8CV12_CAFRO</name>
<dbReference type="GO" id="GO:0005634">
    <property type="term" value="C:nucleus"/>
    <property type="evidence" value="ECO:0007669"/>
    <property type="project" value="TreeGrafter"/>
</dbReference>
<feature type="region of interest" description="Disordered" evidence="4">
    <location>
        <begin position="617"/>
        <end position="639"/>
    </location>
</feature>
<feature type="compositionally biased region" description="Low complexity" evidence="4">
    <location>
        <begin position="1211"/>
        <end position="1241"/>
    </location>
</feature>
<evidence type="ECO:0000256" key="3">
    <source>
        <dbReference type="ARBA" id="ARBA00022737"/>
    </source>
</evidence>
<feature type="compositionally biased region" description="Low complexity" evidence="4">
    <location>
        <begin position="172"/>
        <end position="182"/>
    </location>
</feature>
<reference evidence="5 6" key="1">
    <citation type="submission" date="2019-07" db="EMBL/GenBank/DDBJ databases">
        <title>Genomes of Cafeteria roenbergensis.</title>
        <authorList>
            <person name="Fischer M.G."/>
            <person name="Hackl T."/>
            <person name="Roman M."/>
        </authorList>
    </citation>
    <scope>NUCLEOTIDE SEQUENCE [LARGE SCALE GENOMIC DNA]</scope>
    <source>
        <strain evidence="5 6">BVI</strain>
    </source>
</reference>
<feature type="region of interest" description="Disordered" evidence="4">
    <location>
        <begin position="1014"/>
        <end position="1061"/>
    </location>
</feature>
<dbReference type="GO" id="GO:0005829">
    <property type="term" value="C:cytosol"/>
    <property type="evidence" value="ECO:0007669"/>
    <property type="project" value="TreeGrafter"/>
</dbReference>
<feature type="compositionally biased region" description="Low complexity" evidence="4">
    <location>
        <begin position="1946"/>
        <end position="1975"/>
    </location>
</feature>
<dbReference type="GO" id="GO:0005096">
    <property type="term" value="F:GTPase activator activity"/>
    <property type="evidence" value="ECO:0007669"/>
    <property type="project" value="UniProtKB-KW"/>
</dbReference>
<feature type="region of interest" description="Disordered" evidence="4">
    <location>
        <begin position="98"/>
        <end position="117"/>
    </location>
</feature>
<dbReference type="GO" id="GO:0048471">
    <property type="term" value="C:perinuclear region of cytoplasm"/>
    <property type="evidence" value="ECO:0007669"/>
    <property type="project" value="TreeGrafter"/>
</dbReference>
<dbReference type="InterPro" id="IPR032675">
    <property type="entry name" value="LRR_dom_sf"/>
</dbReference>
<dbReference type="InterPro" id="IPR001611">
    <property type="entry name" value="Leu-rich_rpt"/>
</dbReference>
<feature type="region of interest" description="Disordered" evidence="4">
    <location>
        <begin position="332"/>
        <end position="391"/>
    </location>
</feature>
<evidence type="ECO:0000313" key="5">
    <source>
        <dbReference type="EMBL" id="KAA0156267.1"/>
    </source>
</evidence>
<dbReference type="Proteomes" id="UP000323011">
    <property type="component" value="Unassembled WGS sequence"/>
</dbReference>
<feature type="compositionally biased region" description="Low complexity" evidence="4">
    <location>
        <begin position="1365"/>
        <end position="1375"/>
    </location>
</feature>
<evidence type="ECO:0000313" key="6">
    <source>
        <dbReference type="Proteomes" id="UP000323011"/>
    </source>
</evidence>
<feature type="compositionally biased region" description="Low complexity" evidence="4">
    <location>
        <begin position="344"/>
        <end position="368"/>
    </location>
</feature>
<accession>A0A5A8CV12</accession>
<protein>
    <submittedName>
        <fullName evidence="5">Uncharacterized protein</fullName>
    </submittedName>
</protein>
<dbReference type="SUPFAM" id="SSF52047">
    <property type="entry name" value="RNI-like"/>
    <property type="match status" value="2"/>
</dbReference>
<dbReference type="GO" id="GO:0006913">
    <property type="term" value="P:nucleocytoplasmic transport"/>
    <property type="evidence" value="ECO:0007669"/>
    <property type="project" value="TreeGrafter"/>
</dbReference>
<organism evidence="5 6">
    <name type="scientific">Cafeteria roenbergensis</name>
    <name type="common">Marine flagellate</name>
    <dbReference type="NCBI Taxonomy" id="33653"/>
    <lineage>
        <taxon>Eukaryota</taxon>
        <taxon>Sar</taxon>
        <taxon>Stramenopiles</taxon>
        <taxon>Bigyra</taxon>
        <taxon>Opalozoa</taxon>
        <taxon>Bicosoecida</taxon>
        <taxon>Cafeteriaceae</taxon>
        <taxon>Cafeteria</taxon>
    </lineage>
</organism>
<feature type="region of interest" description="Disordered" evidence="4">
    <location>
        <begin position="811"/>
        <end position="881"/>
    </location>
</feature>
<evidence type="ECO:0000256" key="2">
    <source>
        <dbReference type="ARBA" id="ARBA00022614"/>
    </source>
</evidence>
<feature type="region of interest" description="Disordered" evidence="4">
    <location>
        <begin position="1926"/>
        <end position="1992"/>
    </location>
</feature>
<feature type="region of interest" description="Disordered" evidence="4">
    <location>
        <begin position="1313"/>
        <end position="1382"/>
    </location>
</feature>
<feature type="region of interest" description="Disordered" evidence="4">
    <location>
        <begin position="1211"/>
        <end position="1266"/>
    </location>
</feature>
<evidence type="ECO:0000256" key="4">
    <source>
        <dbReference type="SAM" id="MobiDB-lite"/>
    </source>
</evidence>
<feature type="region of interest" description="Disordered" evidence="4">
    <location>
        <begin position="37"/>
        <end position="65"/>
    </location>
</feature>
<keyword evidence="6" id="KW-1185">Reference proteome</keyword>
<dbReference type="Pfam" id="PF13516">
    <property type="entry name" value="LRR_6"/>
    <property type="match status" value="3"/>
</dbReference>
<feature type="compositionally biased region" description="Gly residues" evidence="4">
    <location>
        <begin position="1027"/>
        <end position="1037"/>
    </location>
</feature>
<dbReference type="PRINTS" id="PR00019">
    <property type="entry name" value="LEURICHRPT"/>
</dbReference>
<feature type="compositionally biased region" description="Low complexity" evidence="4">
    <location>
        <begin position="707"/>
        <end position="724"/>
    </location>
</feature>
<feature type="region of interest" description="Disordered" evidence="4">
    <location>
        <begin position="707"/>
        <end position="733"/>
    </location>
</feature>
<dbReference type="PANTHER" id="PTHR24113">
    <property type="entry name" value="RAN GTPASE-ACTIVATING PROTEIN 1"/>
    <property type="match status" value="1"/>
</dbReference>
<keyword evidence="3" id="KW-0677">Repeat</keyword>
<feature type="compositionally biased region" description="Gly residues" evidence="4">
    <location>
        <begin position="816"/>
        <end position="830"/>
    </location>
</feature>